<evidence type="ECO:0000313" key="1">
    <source>
        <dbReference type="EMBL" id="GAF71724.1"/>
    </source>
</evidence>
<accession>X0RSA0</accession>
<reference evidence="1" key="1">
    <citation type="journal article" date="2014" name="Front. Microbiol.">
        <title>High frequency of phylogenetically diverse reductive dehalogenase-homologous genes in deep subseafloor sedimentary metagenomes.</title>
        <authorList>
            <person name="Kawai M."/>
            <person name="Futagami T."/>
            <person name="Toyoda A."/>
            <person name="Takaki Y."/>
            <person name="Nishi S."/>
            <person name="Hori S."/>
            <person name="Arai W."/>
            <person name="Tsubouchi T."/>
            <person name="Morono Y."/>
            <person name="Uchiyama I."/>
            <person name="Ito T."/>
            <person name="Fujiyama A."/>
            <person name="Inagaki F."/>
            <person name="Takami H."/>
        </authorList>
    </citation>
    <scope>NUCLEOTIDE SEQUENCE</scope>
    <source>
        <strain evidence="1">Expedition CK06-06</strain>
    </source>
</reference>
<organism evidence="1">
    <name type="scientific">marine sediment metagenome</name>
    <dbReference type="NCBI Taxonomy" id="412755"/>
    <lineage>
        <taxon>unclassified sequences</taxon>
        <taxon>metagenomes</taxon>
        <taxon>ecological metagenomes</taxon>
    </lineage>
</organism>
<gene>
    <name evidence="1" type="ORF">S01H1_00283</name>
</gene>
<name>X0RSA0_9ZZZZ</name>
<dbReference type="EMBL" id="BARS01000094">
    <property type="protein sequence ID" value="GAF71724.1"/>
    <property type="molecule type" value="Genomic_DNA"/>
</dbReference>
<dbReference type="AlphaFoldDB" id="X0RSA0"/>
<comment type="caution">
    <text evidence="1">The sequence shown here is derived from an EMBL/GenBank/DDBJ whole genome shotgun (WGS) entry which is preliminary data.</text>
</comment>
<protein>
    <submittedName>
        <fullName evidence="1">Uncharacterized protein</fullName>
    </submittedName>
</protein>
<sequence length="273" mass="32161">MENEKTLGKISAKLIRKLHDENRSIFEINHAQNILGKSYNAIVDLLRDLVKRKIIIRLKAGKYLIIPQEMGSGENYLGNWYIAGKEIINSRKYYIAFYSAMNYWGMLTQPLIKIFITTPKRQIVPREMIRRMIFITVKENSIWGIKEEWINSKEKIRISDIEKTIIDCLTYPKYCGGITEIAKGIWMAKDKLDYKTLLNYANRYNKNVVAKRLGYLLELLNIGDSNIILELKKYVKDRYDLFDPTLSIKRINKNSWRLIDNVGQKQIKNIIRF</sequence>
<proteinExistence type="predicted"/>